<reference evidence="2 3" key="1">
    <citation type="journal article" date="2021" name="Sci. Rep.">
        <title>Genome sequencing of the multicellular alga Astrephomene provides insights into convergent evolution of germ-soma differentiation.</title>
        <authorList>
            <person name="Yamashita S."/>
            <person name="Yamamoto K."/>
            <person name="Matsuzaki R."/>
            <person name="Suzuki S."/>
            <person name="Yamaguchi H."/>
            <person name="Hirooka S."/>
            <person name="Minakuchi Y."/>
            <person name="Miyagishima S."/>
            <person name="Kawachi M."/>
            <person name="Toyoda A."/>
            <person name="Nozaki H."/>
        </authorList>
    </citation>
    <scope>NUCLEOTIDE SEQUENCE [LARGE SCALE GENOMIC DNA]</scope>
    <source>
        <strain evidence="2 3">NIES-4017</strain>
    </source>
</reference>
<organism evidence="2 3">
    <name type="scientific">Astrephomene gubernaculifera</name>
    <dbReference type="NCBI Taxonomy" id="47775"/>
    <lineage>
        <taxon>Eukaryota</taxon>
        <taxon>Viridiplantae</taxon>
        <taxon>Chlorophyta</taxon>
        <taxon>core chlorophytes</taxon>
        <taxon>Chlorophyceae</taxon>
        <taxon>CS clade</taxon>
        <taxon>Chlamydomonadales</taxon>
        <taxon>Astrephomenaceae</taxon>
        <taxon>Astrephomene</taxon>
    </lineage>
</organism>
<dbReference type="AlphaFoldDB" id="A0AAD3E076"/>
<dbReference type="EMBL" id="BMAR01000045">
    <property type="protein sequence ID" value="GFR51073.1"/>
    <property type="molecule type" value="Genomic_DNA"/>
</dbReference>
<sequence length="303" mass="33265">MEREFSTACAVLLSNVACFAGPVTDVLSRPGSNNCPAAHRPHATFMHGESEELHNAGTAVLAPCQRSCLGSCQGAAVHSCIPNVAPTRAVDTADVGPKHGNAKADSSRHGARWQREQLQLLVEYVASLPPGRRNNTREALALLGWAKLPDPDGAISRRLLYKLSNIRHQLSNGVDPLAGRSQCMVMAPGTYNWREWLRRALLQLPNHEGTLDDIAAVLEADPDISPKLDRRMEPVKLRVPRWRCSVSQSIPRIPEIFNTGKKRNQLTVYRYDEEVARQLPGGRGPKVPKKGQQGLPHLGKKNA</sequence>
<dbReference type="Proteomes" id="UP001054857">
    <property type="component" value="Unassembled WGS sequence"/>
</dbReference>
<gene>
    <name evidence="2" type="ORF">Agub_g13398</name>
</gene>
<evidence type="ECO:0000313" key="3">
    <source>
        <dbReference type="Proteomes" id="UP001054857"/>
    </source>
</evidence>
<comment type="caution">
    <text evidence="2">The sequence shown here is derived from an EMBL/GenBank/DDBJ whole genome shotgun (WGS) entry which is preliminary data.</text>
</comment>
<evidence type="ECO:0000313" key="2">
    <source>
        <dbReference type="EMBL" id="GFR51073.1"/>
    </source>
</evidence>
<accession>A0AAD3E076</accession>
<protein>
    <submittedName>
        <fullName evidence="2">Uncharacterized protein</fullName>
    </submittedName>
</protein>
<proteinExistence type="predicted"/>
<evidence type="ECO:0000256" key="1">
    <source>
        <dbReference type="SAM" id="MobiDB-lite"/>
    </source>
</evidence>
<keyword evidence="3" id="KW-1185">Reference proteome</keyword>
<feature type="region of interest" description="Disordered" evidence="1">
    <location>
        <begin position="277"/>
        <end position="303"/>
    </location>
</feature>
<name>A0AAD3E076_9CHLO</name>
<feature type="region of interest" description="Disordered" evidence="1">
    <location>
        <begin position="91"/>
        <end position="110"/>
    </location>
</feature>